<sequence length="213" mass="23693">MSAMEAYLEWLDGFVNLLTVAAIVSTFTTSLRVAYDRDSSDVAFWPIALTMTCSYAWFMYGYALYDHTLIWLNVFSMASAGANTAVHHLFSRDPARRWYRLAATSAVLCVMCAASPKMTVESLGHMASGSAVVCGLAALVRVQQVTPVPEMAFWTMTCSWQWLQKAVTEANVPLIICHAGGIALTVTELMLSFWLLVHPEFPAEWTLKTQKYV</sequence>
<dbReference type="Proteomes" id="UP000821845">
    <property type="component" value="Chromosome 11"/>
</dbReference>
<accession>A0ACB7T6W0</accession>
<evidence type="ECO:0000313" key="2">
    <source>
        <dbReference type="Proteomes" id="UP000821845"/>
    </source>
</evidence>
<reference evidence="1" key="1">
    <citation type="submission" date="2020-05" db="EMBL/GenBank/DDBJ databases">
        <title>Large-scale comparative analyses of tick genomes elucidate their genetic diversity and vector capacities.</title>
        <authorList>
            <person name="Jia N."/>
            <person name="Wang J."/>
            <person name="Shi W."/>
            <person name="Du L."/>
            <person name="Sun Y."/>
            <person name="Zhan W."/>
            <person name="Jiang J."/>
            <person name="Wang Q."/>
            <person name="Zhang B."/>
            <person name="Ji P."/>
            <person name="Sakyi L.B."/>
            <person name="Cui X."/>
            <person name="Yuan T."/>
            <person name="Jiang B."/>
            <person name="Yang W."/>
            <person name="Lam T.T.-Y."/>
            <person name="Chang Q."/>
            <person name="Ding S."/>
            <person name="Wang X."/>
            <person name="Zhu J."/>
            <person name="Ruan X."/>
            <person name="Zhao L."/>
            <person name="Wei J."/>
            <person name="Que T."/>
            <person name="Du C."/>
            <person name="Cheng J."/>
            <person name="Dai P."/>
            <person name="Han X."/>
            <person name="Huang E."/>
            <person name="Gao Y."/>
            <person name="Liu J."/>
            <person name="Shao H."/>
            <person name="Ye R."/>
            <person name="Li L."/>
            <person name="Wei W."/>
            <person name="Wang X."/>
            <person name="Wang C."/>
            <person name="Yang T."/>
            <person name="Huo Q."/>
            <person name="Li W."/>
            <person name="Guo W."/>
            <person name="Chen H."/>
            <person name="Zhou L."/>
            <person name="Ni X."/>
            <person name="Tian J."/>
            <person name="Zhou Y."/>
            <person name="Sheng Y."/>
            <person name="Liu T."/>
            <person name="Pan Y."/>
            <person name="Xia L."/>
            <person name="Li J."/>
            <person name="Zhao F."/>
            <person name="Cao W."/>
        </authorList>
    </citation>
    <scope>NUCLEOTIDE SEQUENCE</scope>
    <source>
        <strain evidence="1">Hyas-2018</strain>
    </source>
</reference>
<comment type="caution">
    <text evidence="1">The sequence shown here is derived from an EMBL/GenBank/DDBJ whole genome shotgun (WGS) entry which is preliminary data.</text>
</comment>
<organism evidence="1 2">
    <name type="scientific">Hyalomma asiaticum</name>
    <name type="common">Tick</name>
    <dbReference type="NCBI Taxonomy" id="266040"/>
    <lineage>
        <taxon>Eukaryota</taxon>
        <taxon>Metazoa</taxon>
        <taxon>Ecdysozoa</taxon>
        <taxon>Arthropoda</taxon>
        <taxon>Chelicerata</taxon>
        <taxon>Arachnida</taxon>
        <taxon>Acari</taxon>
        <taxon>Parasitiformes</taxon>
        <taxon>Ixodida</taxon>
        <taxon>Ixodoidea</taxon>
        <taxon>Ixodidae</taxon>
        <taxon>Hyalomminae</taxon>
        <taxon>Hyalomma</taxon>
    </lineage>
</organism>
<gene>
    <name evidence="1" type="ORF">HPB50_023703</name>
</gene>
<name>A0ACB7T6W0_HYAAI</name>
<protein>
    <submittedName>
        <fullName evidence="1">Uncharacterized protein</fullName>
    </submittedName>
</protein>
<evidence type="ECO:0000313" key="1">
    <source>
        <dbReference type="EMBL" id="KAH6941894.1"/>
    </source>
</evidence>
<proteinExistence type="predicted"/>
<keyword evidence="2" id="KW-1185">Reference proteome</keyword>
<dbReference type="EMBL" id="CM023491">
    <property type="protein sequence ID" value="KAH6941894.1"/>
    <property type="molecule type" value="Genomic_DNA"/>
</dbReference>